<sequence>MRLREATTAEIKATALKHMASSGTAAISLRAIARDMGMTAGAIYSYFDTRDNLVSVLIADVYSGLADTLEAAIEACPKDDAAAQVLAFGQAYRNWAVNNPEEFRLVYGDAVPDYQPPEGGAAAEAEHRSCAVLTGIVAAGWPKAQHLYIGSDHSWSDFDPAFAELIRQSFPDLPPAAVALSLRLWGRMHGLVSLEVYGHLRPQVQDPQKLYRTELVDLSKSLGHVPVGDSPSVVSV</sequence>
<keyword evidence="1" id="KW-0805">Transcription regulation</keyword>
<dbReference type="InterPro" id="IPR050109">
    <property type="entry name" value="HTH-type_TetR-like_transc_reg"/>
</dbReference>
<comment type="caution">
    <text evidence="6">The sequence shown here is derived from an EMBL/GenBank/DDBJ whole genome shotgun (WGS) entry which is preliminary data.</text>
</comment>
<evidence type="ECO:0000256" key="2">
    <source>
        <dbReference type="ARBA" id="ARBA00023125"/>
    </source>
</evidence>
<gene>
    <name evidence="6" type="ORF">GCM10010448_47490</name>
</gene>
<dbReference type="SUPFAM" id="SSF46689">
    <property type="entry name" value="Homeodomain-like"/>
    <property type="match status" value="1"/>
</dbReference>
<reference evidence="7" key="1">
    <citation type="journal article" date="2019" name="Int. J. Syst. Evol. Microbiol.">
        <title>The Global Catalogue of Microorganisms (GCM) 10K type strain sequencing project: providing services to taxonomists for standard genome sequencing and annotation.</title>
        <authorList>
            <consortium name="The Broad Institute Genomics Platform"/>
            <consortium name="The Broad Institute Genome Sequencing Center for Infectious Disease"/>
            <person name="Wu L."/>
            <person name="Ma J."/>
        </authorList>
    </citation>
    <scope>NUCLEOTIDE SEQUENCE [LARGE SCALE GENOMIC DNA]</scope>
    <source>
        <strain evidence="7">JCM 9091</strain>
    </source>
</reference>
<evidence type="ECO:0000259" key="5">
    <source>
        <dbReference type="PROSITE" id="PS50977"/>
    </source>
</evidence>
<keyword evidence="3" id="KW-0804">Transcription</keyword>
<evidence type="ECO:0000256" key="4">
    <source>
        <dbReference type="PROSITE-ProRule" id="PRU00335"/>
    </source>
</evidence>
<dbReference type="RefSeq" id="WP_234519512.1">
    <property type="nucleotide sequence ID" value="NZ_BAAAUF010000046.1"/>
</dbReference>
<dbReference type="Gene3D" id="1.10.357.10">
    <property type="entry name" value="Tetracycline Repressor, domain 2"/>
    <property type="match status" value="1"/>
</dbReference>
<dbReference type="PROSITE" id="PS50977">
    <property type="entry name" value="HTH_TETR_2"/>
    <property type="match status" value="1"/>
</dbReference>
<evidence type="ECO:0000256" key="1">
    <source>
        <dbReference type="ARBA" id="ARBA00023015"/>
    </source>
</evidence>
<evidence type="ECO:0000313" key="6">
    <source>
        <dbReference type="EMBL" id="GAA3058597.1"/>
    </source>
</evidence>
<name>A0ABP6LX52_9ACTN</name>
<dbReference type="PANTHER" id="PTHR30055:SF243">
    <property type="entry name" value="HTH-TYPE TRANSCRIPTIONAL REGULATOR RV1816"/>
    <property type="match status" value="1"/>
</dbReference>
<keyword evidence="7" id="KW-1185">Reference proteome</keyword>
<accession>A0ABP6LX52</accession>
<dbReference type="InterPro" id="IPR009057">
    <property type="entry name" value="Homeodomain-like_sf"/>
</dbReference>
<dbReference type="PANTHER" id="PTHR30055">
    <property type="entry name" value="HTH-TYPE TRANSCRIPTIONAL REGULATOR RUTR"/>
    <property type="match status" value="1"/>
</dbReference>
<dbReference type="Pfam" id="PF13305">
    <property type="entry name" value="TetR_C_33"/>
    <property type="match status" value="1"/>
</dbReference>
<dbReference type="InterPro" id="IPR001647">
    <property type="entry name" value="HTH_TetR"/>
</dbReference>
<proteinExistence type="predicted"/>
<dbReference type="Proteomes" id="UP001501532">
    <property type="component" value="Unassembled WGS sequence"/>
</dbReference>
<protein>
    <submittedName>
        <fullName evidence="6">TetR/AcrR family transcriptional regulator</fullName>
    </submittedName>
</protein>
<dbReference type="InterPro" id="IPR036271">
    <property type="entry name" value="Tet_transcr_reg_TetR-rel_C_sf"/>
</dbReference>
<dbReference type="SUPFAM" id="SSF48498">
    <property type="entry name" value="Tetracyclin repressor-like, C-terminal domain"/>
    <property type="match status" value="1"/>
</dbReference>
<feature type="DNA-binding region" description="H-T-H motif" evidence="4">
    <location>
        <begin position="28"/>
        <end position="47"/>
    </location>
</feature>
<evidence type="ECO:0000313" key="7">
    <source>
        <dbReference type="Proteomes" id="UP001501532"/>
    </source>
</evidence>
<feature type="domain" description="HTH tetR-type" evidence="5">
    <location>
        <begin position="5"/>
        <end position="65"/>
    </location>
</feature>
<dbReference type="Pfam" id="PF00440">
    <property type="entry name" value="TetR_N"/>
    <property type="match status" value="1"/>
</dbReference>
<organism evidence="6 7">
    <name type="scientific">Streptomyces glomeratus</name>
    <dbReference type="NCBI Taxonomy" id="284452"/>
    <lineage>
        <taxon>Bacteria</taxon>
        <taxon>Bacillati</taxon>
        <taxon>Actinomycetota</taxon>
        <taxon>Actinomycetes</taxon>
        <taxon>Kitasatosporales</taxon>
        <taxon>Streptomycetaceae</taxon>
        <taxon>Streptomyces</taxon>
    </lineage>
</organism>
<evidence type="ECO:0000256" key="3">
    <source>
        <dbReference type="ARBA" id="ARBA00023163"/>
    </source>
</evidence>
<keyword evidence="2 4" id="KW-0238">DNA-binding</keyword>
<dbReference type="InterPro" id="IPR025996">
    <property type="entry name" value="MT1864/Rv1816-like_C"/>
</dbReference>
<dbReference type="EMBL" id="BAAAUF010000046">
    <property type="protein sequence ID" value="GAA3058597.1"/>
    <property type="molecule type" value="Genomic_DNA"/>
</dbReference>